<dbReference type="PANTHER" id="PTHR43544:SF32">
    <property type="entry name" value="CHAIN DEHYDROGENASE, PUTATIVE (AFU_ORTHOLOGUE AFUA_5G01530)-RELATED"/>
    <property type="match status" value="1"/>
</dbReference>
<protein>
    <recommendedName>
        <fullName evidence="5">Short-chain dehydrogenase</fullName>
    </recommendedName>
</protein>
<comment type="similarity">
    <text evidence="1">Belongs to the short-chain dehydrogenases/reductases (SDR) family.</text>
</comment>
<evidence type="ECO:0000313" key="3">
    <source>
        <dbReference type="EMBL" id="KKK26824.1"/>
    </source>
</evidence>
<keyword evidence="4" id="KW-1185">Reference proteome</keyword>
<dbReference type="OrthoDB" id="1933717at2759"/>
<sequence>MATETPAPYVVLITGGNNGIGYEAVKAFYQSPKPYYILMASRSVQRAEAAVKKLQEEVPTSSNTVEIMELDLVSDESIEKAYQQVVNGVGRLDGLVNNAGATFDFDYLANKCTLRECFNKSYDVNVAGTTVMTDTFAPLLLKSSNPRLIFVAGLSHITVAIKEYFPTPPLPAGWPKKVEFETIGYRASKTALNMVMLDWNHKFKADGVKVWGVGPGMLATDLGGQRHLAEKMGAGHPSLGGTLIYDVIEGERDADVGKVIERGGLTPL</sequence>
<organism evidence="3 4">
    <name type="scientific">Aspergillus rambellii</name>
    <dbReference type="NCBI Taxonomy" id="308745"/>
    <lineage>
        <taxon>Eukaryota</taxon>
        <taxon>Fungi</taxon>
        <taxon>Dikarya</taxon>
        <taxon>Ascomycota</taxon>
        <taxon>Pezizomycotina</taxon>
        <taxon>Eurotiomycetes</taxon>
        <taxon>Eurotiomycetidae</taxon>
        <taxon>Eurotiales</taxon>
        <taxon>Aspergillaceae</taxon>
        <taxon>Aspergillus</taxon>
        <taxon>Aspergillus subgen. Nidulantes</taxon>
    </lineage>
</organism>
<dbReference type="EMBL" id="JZBS01000233">
    <property type="protein sequence ID" value="KKK26824.1"/>
    <property type="molecule type" value="Genomic_DNA"/>
</dbReference>
<dbReference type="PANTHER" id="PTHR43544">
    <property type="entry name" value="SHORT-CHAIN DEHYDROGENASE/REDUCTASE"/>
    <property type="match status" value="1"/>
</dbReference>
<dbReference type="InterPro" id="IPR002347">
    <property type="entry name" value="SDR_fam"/>
</dbReference>
<dbReference type="GO" id="GO:0019748">
    <property type="term" value="P:secondary metabolic process"/>
    <property type="evidence" value="ECO:0007669"/>
    <property type="project" value="TreeGrafter"/>
</dbReference>
<feature type="coiled-coil region" evidence="2">
    <location>
        <begin position="37"/>
        <end position="64"/>
    </location>
</feature>
<dbReference type="GO" id="GO:0005737">
    <property type="term" value="C:cytoplasm"/>
    <property type="evidence" value="ECO:0007669"/>
    <property type="project" value="TreeGrafter"/>
</dbReference>
<proteinExistence type="inferred from homology"/>
<evidence type="ECO:0000256" key="2">
    <source>
        <dbReference type="SAM" id="Coils"/>
    </source>
</evidence>
<evidence type="ECO:0000313" key="4">
    <source>
        <dbReference type="Proteomes" id="UP000034291"/>
    </source>
</evidence>
<evidence type="ECO:0000256" key="1">
    <source>
        <dbReference type="ARBA" id="ARBA00006484"/>
    </source>
</evidence>
<dbReference type="InterPro" id="IPR051468">
    <property type="entry name" value="Fungal_SecMetab_SDRs"/>
</dbReference>
<reference evidence="3 4" key="1">
    <citation type="submission" date="2015-02" db="EMBL/GenBank/DDBJ databases">
        <title>Draft Genome Sequences of Two Closely-Related Aflatoxigenic Aspergillus Species Obtained from the Cote d'Ivoire.</title>
        <authorList>
            <person name="Moore G.G."/>
            <person name="Beltz S.B."/>
            <person name="Mack B.M."/>
        </authorList>
    </citation>
    <scope>NUCLEOTIDE SEQUENCE [LARGE SCALE GENOMIC DNA]</scope>
    <source>
        <strain evidence="3 4">SRRC1468</strain>
    </source>
</reference>
<accession>A0A0F8V4W3</accession>
<dbReference type="SUPFAM" id="SSF51735">
    <property type="entry name" value="NAD(P)-binding Rossmann-fold domains"/>
    <property type="match status" value="1"/>
</dbReference>
<comment type="caution">
    <text evidence="3">The sequence shown here is derived from an EMBL/GenBank/DDBJ whole genome shotgun (WGS) entry which is preliminary data.</text>
</comment>
<dbReference type="PRINTS" id="PR00081">
    <property type="entry name" value="GDHRDH"/>
</dbReference>
<keyword evidence="2" id="KW-0175">Coiled coil</keyword>
<gene>
    <name evidence="3" type="ORF">ARAM_006612</name>
</gene>
<name>A0A0F8V4W3_9EURO</name>
<dbReference type="Pfam" id="PF00106">
    <property type="entry name" value="adh_short"/>
    <property type="match status" value="1"/>
</dbReference>
<evidence type="ECO:0008006" key="5">
    <source>
        <dbReference type="Google" id="ProtNLM"/>
    </source>
</evidence>
<dbReference type="AlphaFoldDB" id="A0A0F8V4W3"/>
<dbReference type="Proteomes" id="UP000034291">
    <property type="component" value="Unassembled WGS sequence"/>
</dbReference>
<dbReference type="GO" id="GO:0016491">
    <property type="term" value="F:oxidoreductase activity"/>
    <property type="evidence" value="ECO:0007669"/>
    <property type="project" value="TreeGrafter"/>
</dbReference>
<dbReference type="Gene3D" id="3.40.50.720">
    <property type="entry name" value="NAD(P)-binding Rossmann-like Domain"/>
    <property type="match status" value="1"/>
</dbReference>
<dbReference type="InterPro" id="IPR036291">
    <property type="entry name" value="NAD(P)-bd_dom_sf"/>
</dbReference>